<reference evidence="3" key="2">
    <citation type="submission" date="2006-05" db="EMBL/GenBank/DDBJ databases">
        <title>Sequencing of the draft genome and assembly of Desulfuromonas acetoxidans DSM 684.</title>
        <authorList>
            <consortium name="US DOE Joint Genome Institute (JGI-PGF)"/>
            <person name="Copeland A."/>
            <person name="Lucas S."/>
            <person name="Lapidus A."/>
            <person name="Barry K."/>
            <person name="Detter J.C."/>
            <person name="Glavina del Rio T."/>
            <person name="Hammon N."/>
            <person name="Israni S."/>
            <person name="Dalin E."/>
            <person name="Tice H."/>
            <person name="Bruce D."/>
            <person name="Pitluck S."/>
            <person name="Richardson P."/>
        </authorList>
    </citation>
    <scope>NUCLEOTIDE SEQUENCE [LARGE SCALE GENOMIC DNA]</scope>
    <source>
        <strain evidence="3">DSM 684</strain>
    </source>
</reference>
<gene>
    <name evidence="3" type="ORF">Dace_1579</name>
</gene>
<keyword evidence="4" id="KW-1185">Reference proteome</keyword>
<dbReference type="SUPFAM" id="SSF53335">
    <property type="entry name" value="S-adenosyl-L-methionine-dependent methyltransferases"/>
    <property type="match status" value="1"/>
</dbReference>
<dbReference type="Pfam" id="PF02636">
    <property type="entry name" value="Methyltransf_28"/>
    <property type="match status" value="1"/>
</dbReference>
<evidence type="ECO:0000313" key="4">
    <source>
        <dbReference type="Proteomes" id="UP000005695"/>
    </source>
</evidence>
<dbReference type="RefSeq" id="WP_005999240.1">
    <property type="nucleotide sequence ID" value="NZ_AAEW02000006.1"/>
</dbReference>
<dbReference type="Proteomes" id="UP000005695">
    <property type="component" value="Unassembled WGS sequence"/>
</dbReference>
<sequence length="388" mass="43667">MTEQPHNTSNALLEQIIADDISQRGGLSFCDYMQHCLYHPQHGYYMAARQRVGAKGDFFTSSSVHSLFGALIARQLHQMWQLLGSGSFTVVEQGAGDGFLALDILETLQADYPQMYAVIRYVLIDVSADNRRRQQEHLHRHAEQITWQNFDELGSFTGCFLSNELLDAFAVHVVEKHDGQLQEVYVVQGGQGLEEELRTVDGPQFAHHFERVGAGVMEGCRGEVCLAVQPWVESVAEKLEQGFVLTIDYGYPAQELYAPFRRQGTLLCYYQHTANDNPYQNIGCQDITSHVDFTLLQRCGEHVGLETLHFTEQYRFLIGLGFVEELVRLQAEETDPQKAMALRMTLKNLILPDGGMGETFKVLIQGKGVGQPELLCQRKISDISAAFT</sequence>
<dbReference type="OrthoDB" id="9794208at2"/>
<dbReference type="InterPro" id="IPR029063">
    <property type="entry name" value="SAM-dependent_MTases_sf"/>
</dbReference>
<dbReference type="InterPro" id="IPR003788">
    <property type="entry name" value="NDUFAF7"/>
</dbReference>
<keyword evidence="2" id="KW-0808">Transferase</keyword>
<dbReference type="GO" id="GO:0032259">
    <property type="term" value="P:methylation"/>
    <property type="evidence" value="ECO:0007669"/>
    <property type="project" value="UniProtKB-KW"/>
</dbReference>
<evidence type="ECO:0008006" key="5">
    <source>
        <dbReference type="Google" id="ProtNLM"/>
    </source>
</evidence>
<reference evidence="3" key="1">
    <citation type="submission" date="2006-05" db="EMBL/GenBank/DDBJ databases">
        <title>Annotation of the draft genome assembly of Desulfuromonas acetoxidans DSM 684.</title>
        <authorList>
            <consortium name="US DOE Joint Genome Institute (JGI-ORNL)"/>
            <person name="Larimer F."/>
            <person name="Land M."/>
            <person name="Hauser L."/>
        </authorList>
    </citation>
    <scope>NUCLEOTIDE SEQUENCE [LARGE SCALE GENOMIC DNA]</scope>
    <source>
        <strain evidence="3">DSM 684</strain>
    </source>
</reference>
<evidence type="ECO:0000313" key="3">
    <source>
        <dbReference type="EMBL" id="EAT16115.1"/>
    </source>
</evidence>
<protein>
    <recommendedName>
        <fullName evidence="5">SAM-dependent methyltransferase</fullName>
    </recommendedName>
</protein>
<proteinExistence type="predicted"/>
<dbReference type="InterPro" id="IPR038375">
    <property type="entry name" value="NDUFAF7_sf"/>
</dbReference>
<evidence type="ECO:0000256" key="1">
    <source>
        <dbReference type="ARBA" id="ARBA00022603"/>
    </source>
</evidence>
<accession>Q1K193</accession>
<evidence type="ECO:0000256" key="2">
    <source>
        <dbReference type="ARBA" id="ARBA00022679"/>
    </source>
</evidence>
<dbReference type="Gene3D" id="3.40.50.12710">
    <property type="match status" value="1"/>
</dbReference>
<dbReference type="GO" id="GO:0035243">
    <property type="term" value="F:protein-arginine omega-N symmetric methyltransferase activity"/>
    <property type="evidence" value="ECO:0007669"/>
    <property type="project" value="TreeGrafter"/>
</dbReference>
<dbReference type="PANTHER" id="PTHR12049">
    <property type="entry name" value="PROTEIN ARGININE METHYLTRANSFERASE NDUFAF7, MITOCHONDRIAL"/>
    <property type="match status" value="1"/>
</dbReference>
<keyword evidence="1" id="KW-0489">Methyltransferase</keyword>
<dbReference type="AlphaFoldDB" id="Q1K193"/>
<organism evidence="3 4">
    <name type="scientific">Desulfuromonas acetoxidans (strain DSM 684 / 11070)</name>
    <dbReference type="NCBI Taxonomy" id="281689"/>
    <lineage>
        <taxon>Bacteria</taxon>
        <taxon>Pseudomonadati</taxon>
        <taxon>Thermodesulfobacteriota</taxon>
        <taxon>Desulfuromonadia</taxon>
        <taxon>Desulfuromonadales</taxon>
        <taxon>Desulfuromonadaceae</taxon>
        <taxon>Desulfuromonas</taxon>
    </lineage>
</organism>
<dbReference type="EMBL" id="AAEW02000006">
    <property type="protein sequence ID" value="EAT16115.1"/>
    <property type="molecule type" value="Genomic_DNA"/>
</dbReference>
<comment type="caution">
    <text evidence="3">The sequence shown here is derived from an EMBL/GenBank/DDBJ whole genome shotgun (WGS) entry which is preliminary data.</text>
</comment>
<dbReference type="PANTHER" id="PTHR12049:SF7">
    <property type="entry name" value="PROTEIN ARGININE METHYLTRANSFERASE NDUFAF7, MITOCHONDRIAL"/>
    <property type="match status" value="1"/>
</dbReference>
<name>Q1K193_DESA6</name>